<protein>
    <recommendedName>
        <fullName evidence="7">CHY-type domain-containing protein</fullName>
    </recommendedName>
</protein>
<dbReference type="InterPro" id="IPR037274">
    <property type="entry name" value="Znf_CHY_sf"/>
</dbReference>
<organism evidence="8 9">
    <name type="scientific">Colocasia esculenta</name>
    <name type="common">Wild taro</name>
    <name type="synonym">Arum esculentum</name>
    <dbReference type="NCBI Taxonomy" id="4460"/>
    <lineage>
        <taxon>Eukaryota</taxon>
        <taxon>Viridiplantae</taxon>
        <taxon>Streptophyta</taxon>
        <taxon>Embryophyta</taxon>
        <taxon>Tracheophyta</taxon>
        <taxon>Spermatophyta</taxon>
        <taxon>Magnoliopsida</taxon>
        <taxon>Liliopsida</taxon>
        <taxon>Araceae</taxon>
        <taxon>Aroideae</taxon>
        <taxon>Colocasieae</taxon>
        <taxon>Colocasia</taxon>
    </lineage>
</organism>
<evidence type="ECO:0000256" key="2">
    <source>
        <dbReference type="ARBA" id="ARBA00022771"/>
    </source>
</evidence>
<proteinExistence type="predicted"/>
<feature type="domain" description="CHY-type" evidence="7">
    <location>
        <begin position="137"/>
        <end position="215"/>
    </location>
</feature>
<evidence type="ECO:0000259" key="7">
    <source>
        <dbReference type="PROSITE" id="PS51266"/>
    </source>
</evidence>
<dbReference type="GO" id="GO:0006511">
    <property type="term" value="P:ubiquitin-dependent protein catabolic process"/>
    <property type="evidence" value="ECO:0007669"/>
    <property type="project" value="TreeGrafter"/>
</dbReference>
<accession>A0A843VX10</accession>
<gene>
    <name evidence="8" type="ORF">Taro_029379</name>
</gene>
<comment type="caution">
    <text evidence="8">The sequence shown here is derived from an EMBL/GenBank/DDBJ whole genome shotgun (WGS) entry which is preliminary data.</text>
</comment>
<dbReference type="GO" id="GO:0016567">
    <property type="term" value="P:protein ubiquitination"/>
    <property type="evidence" value="ECO:0007669"/>
    <property type="project" value="TreeGrafter"/>
</dbReference>
<reference evidence="8" key="1">
    <citation type="submission" date="2017-07" db="EMBL/GenBank/DDBJ databases">
        <title>Taro Niue Genome Assembly and Annotation.</title>
        <authorList>
            <person name="Atibalentja N."/>
            <person name="Keating K."/>
            <person name="Fields C.J."/>
        </authorList>
    </citation>
    <scope>NUCLEOTIDE SEQUENCE</scope>
    <source>
        <strain evidence="8">Niue_2</strain>
        <tissue evidence="8">Leaf</tissue>
    </source>
</reference>
<dbReference type="AlphaFoldDB" id="A0A843VX10"/>
<feature type="transmembrane region" description="Helical" evidence="6">
    <location>
        <begin position="187"/>
        <end position="211"/>
    </location>
</feature>
<dbReference type="SUPFAM" id="SSF161219">
    <property type="entry name" value="CHY zinc finger-like"/>
    <property type="match status" value="1"/>
</dbReference>
<dbReference type="GO" id="GO:0005634">
    <property type="term" value="C:nucleus"/>
    <property type="evidence" value="ECO:0007669"/>
    <property type="project" value="TreeGrafter"/>
</dbReference>
<keyword evidence="9" id="KW-1185">Reference proteome</keyword>
<dbReference type="GO" id="GO:0008270">
    <property type="term" value="F:zinc ion binding"/>
    <property type="evidence" value="ECO:0007669"/>
    <property type="project" value="UniProtKB-KW"/>
</dbReference>
<dbReference type="GO" id="GO:0061630">
    <property type="term" value="F:ubiquitin protein ligase activity"/>
    <property type="evidence" value="ECO:0007669"/>
    <property type="project" value="TreeGrafter"/>
</dbReference>
<name>A0A843VX10_COLES</name>
<dbReference type="InterPro" id="IPR008913">
    <property type="entry name" value="Znf_CHY"/>
</dbReference>
<keyword evidence="2 4" id="KW-0863">Zinc-finger</keyword>
<dbReference type="Proteomes" id="UP000652761">
    <property type="component" value="Unassembled WGS sequence"/>
</dbReference>
<evidence type="ECO:0000256" key="5">
    <source>
        <dbReference type="SAM" id="MobiDB-lite"/>
    </source>
</evidence>
<dbReference type="Pfam" id="PF05495">
    <property type="entry name" value="zf-CHY"/>
    <property type="match status" value="1"/>
</dbReference>
<dbReference type="EMBL" id="NMUH01001948">
    <property type="protein sequence ID" value="MQL96703.1"/>
    <property type="molecule type" value="Genomic_DNA"/>
</dbReference>
<evidence type="ECO:0000313" key="8">
    <source>
        <dbReference type="EMBL" id="MQL96703.1"/>
    </source>
</evidence>
<keyword evidence="1" id="KW-0479">Metal-binding</keyword>
<evidence type="ECO:0000256" key="6">
    <source>
        <dbReference type="SAM" id="Phobius"/>
    </source>
</evidence>
<dbReference type="PROSITE" id="PS51266">
    <property type="entry name" value="ZF_CHY"/>
    <property type="match status" value="1"/>
</dbReference>
<keyword evidence="3" id="KW-0862">Zinc</keyword>
<feature type="compositionally biased region" description="Basic and acidic residues" evidence="5">
    <location>
        <begin position="21"/>
        <end position="30"/>
    </location>
</feature>
<keyword evidence="6" id="KW-0472">Membrane</keyword>
<feature type="transmembrane region" description="Helical" evidence="6">
    <location>
        <begin position="276"/>
        <end position="300"/>
    </location>
</feature>
<feature type="non-terminal residue" evidence="8">
    <location>
        <position position="338"/>
    </location>
</feature>
<evidence type="ECO:0000313" key="9">
    <source>
        <dbReference type="Proteomes" id="UP000652761"/>
    </source>
</evidence>
<evidence type="ECO:0000256" key="1">
    <source>
        <dbReference type="ARBA" id="ARBA00022723"/>
    </source>
</evidence>
<feature type="transmembrane region" description="Helical" evidence="6">
    <location>
        <begin position="246"/>
        <end position="264"/>
    </location>
</feature>
<feature type="compositionally biased region" description="Low complexity" evidence="5">
    <location>
        <begin position="11"/>
        <end position="20"/>
    </location>
</feature>
<keyword evidence="6" id="KW-0812">Transmembrane</keyword>
<dbReference type="PANTHER" id="PTHR21319">
    <property type="entry name" value="RING FINGER AND CHY ZINC FINGER DOMAIN-CONTAINING PROTEIN 1"/>
    <property type="match status" value="1"/>
</dbReference>
<keyword evidence="6" id="KW-1133">Transmembrane helix</keyword>
<dbReference type="OrthoDB" id="411372at2759"/>
<evidence type="ECO:0000256" key="4">
    <source>
        <dbReference type="PROSITE-ProRule" id="PRU00601"/>
    </source>
</evidence>
<dbReference type="PANTHER" id="PTHR21319:SF20">
    <property type="entry name" value="E3 UBIQUITIN-PROTEIN LIGASE MIEL1"/>
    <property type="match status" value="1"/>
</dbReference>
<feature type="region of interest" description="Disordered" evidence="5">
    <location>
        <begin position="1"/>
        <end position="41"/>
    </location>
</feature>
<sequence length="338" mass="36264">INKKNLPSPPSSSLASASSSDDGRRGRENPSLRSKAGRGGSSRGIGFVTGVSFSSLNLSVGRVLWWGSAWRGVERRAMDGQFVPPNLLQFLSQQLLAGVICQGPRSNMEASPAHSDATTTSTITTVDASAVDSLLDFGKMEYGCKHYRRRCKIRAPCCNQVFTCRHCHNESVVFHFSLNVFSLAKEVCIFFPFVVCLEIAVVTPVSFLIWLGPGGGGGGVAHKRLTSMRSGAMTSRGPHKCAPTAGSTWGSIFVISASSMMMILRKSNITVMNVAYAGQLNLGLFLVSYSSSLVTIVGVYPNSNGCILKTELVGVRIFSTVRNVALVIQSIYVTNTHA</sequence>
<evidence type="ECO:0000256" key="3">
    <source>
        <dbReference type="ARBA" id="ARBA00022833"/>
    </source>
</evidence>